<accession>A0A074YM32</accession>
<dbReference type="RefSeq" id="XP_013347662.1">
    <property type="nucleotide sequence ID" value="XM_013492208.1"/>
</dbReference>
<dbReference type="InParanoid" id="A0A074YM32"/>
<evidence type="ECO:0000256" key="2">
    <source>
        <dbReference type="SAM" id="Phobius"/>
    </source>
</evidence>
<gene>
    <name evidence="3" type="ORF">AUEXF2481DRAFT_374019</name>
</gene>
<sequence length="297" mass="33297">MQYLILLINVFSPSSNQVAASLGYLQATTAAMSHPQDIDMPDYDYAFDNTRAVALAEGVGGDTDDDTDMSESPESSTSSPTGPLSPPADPVLPLYNSNPPHSFDIPANHLIDLTSELTRPGGPLPILGPYFDIDIQQTLNMMSQRLQQNGQRFYRLKYAINYLSQGFYSTCKYPGCTSRCRIVDHELNILTWKSLQSGGENYLRYVTSDKEHAAFLSVSCSHDDWTPSFMWKTRVVGFMPDPVAETQIFERWTTPAYFYNRHRDSESFPVVRFLLSPATLVFLPWIVAFILLHGVGV</sequence>
<feature type="region of interest" description="Disordered" evidence="1">
    <location>
        <begin position="58"/>
        <end position="97"/>
    </location>
</feature>
<dbReference type="GeneID" id="25365833"/>
<keyword evidence="2" id="KW-0472">Membrane</keyword>
<keyword evidence="4" id="KW-1185">Reference proteome</keyword>
<protein>
    <submittedName>
        <fullName evidence="3">Uncharacterized protein</fullName>
    </submittedName>
</protein>
<keyword evidence="2" id="KW-1133">Transmembrane helix</keyword>
<dbReference type="EMBL" id="KL584751">
    <property type="protein sequence ID" value="KEQ98745.1"/>
    <property type="molecule type" value="Genomic_DNA"/>
</dbReference>
<dbReference type="HOGENOM" id="CLU_070355_0_0_1"/>
<evidence type="ECO:0000313" key="4">
    <source>
        <dbReference type="Proteomes" id="UP000030641"/>
    </source>
</evidence>
<keyword evidence="2" id="KW-0812">Transmembrane</keyword>
<evidence type="ECO:0000256" key="1">
    <source>
        <dbReference type="SAM" id="MobiDB-lite"/>
    </source>
</evidence>
<dbReference type="OrthoDB" id="3896485at2759"/>
<feature type="compositionally biased region" description="Acidic residues" evidence="1">
    <location>
        <begin position="62"/>
        <end position="71"/>
    </location>
</feature>
<dbReference type="Proteomes" id="UP000030641">
    <property type="component" value="Unassembled WGS sequence"/>
</dbReference>
<feature type="transmembrane region" description="Helical" evidence="2">
    <location>
        <begin position="270"/>
        <end position="292"/>
    </location>
</feature>
<dbReference type="AlphaFoldDB" id="A0A074YM32"/>
<name>A0A074YM32_AURSE</name>
<evidence type="ECO:0000313" key="3">
    <source>
        <dbReference type="EMBL" id="KEQ98745.1"/>
    </source>
</evidence>
<proteinExistence type="predicted"/>
<reference evidence="3 4" key="1">
    <citation type="journal article" date="2014" name="BMC Genomics">
        <title>Genome sequencing of four Aureobasidium pullulans varieties: biotechnological potential, stress tolerance, and description of new species.</title>
        <authorList>
            <person name="Gostin Ar C."/>
            <person name="Ohm R.A."/>
            <person name="Kogej T."/>
            <person name="Sonjak S."/>
            <person name="Turk M."/>
            <person name="Zajc J."/>
            <person name="Zalar P."/>
            <person name="Grube M."/>
            <person name="Sun H."/>
            <person name="Han J."/>
            <person name="Sharma A."/>
            <person name="Chiniquy J."/>
            <person name="Ngan C.Y."/>
            <person name="Lipzen A."/>
            <person name="Barry K."/>
            <person name="Grigoriev I.V."/>
            <person name="Gunde-Cimerman N."/>
        </authorList>
    </citation>
    <scope>NUCLEOTIDE SEQUENCE [LARGE SCALE GENOMIC DNA]</scope>
    <source>
        <strain evidence="3 4">EXF-2481</strain>
    </source>
</reference>
<feature type="compositionally biased region" description="Low complexity" evidence="1">
    <location>
        <begin position="72"/>
        <end position="82"/>
    </location>
</feature>
<organism evidence="3 4">
    <name type="scientific">Aureobasidium subglaciale (strain EXF-2481)</name>
    <name type="common">Aureobasidium pullulans var. subglaciale</name>
    <dbReference type="NCBI Taxonomy" id="1043005"/>
    <lineage>
        <taxon>Eukaryota</taxon>
        <taxon>Fungi</taxon>
        <taxon>Dikarya</taxon>
        <taxon>Ascomycota</taxon>
        <taxon>Pezizomycotina</taxon>
        <taxon>Dothideomycetes</taxon>
        <taxon>Dothideomycetidae</taxon>
        <taxon>Dothideales</taxon>
        <taxon>Saccotheciaceae</taxon>
        <taxon>Aureobasidium</taxon>
    </lineage>
</organism>